<keyword evidence="1" id="KW-0812">Transmembrane</keyword>
<reference evidence="2" key="1">
    <citation type="submission" date="2023-05" db="EMBL/GenBank/DDBJ databases">
        <title>Genome and transcriptome analyses reveal genes involved in the formation of fine ridges on petal epidermal cells in Hibiscus trionum.</title>
        <authorList>
            <person name="Koshimizu S."/>
            <person name="Masuda S."/>
            <person name="Ishii T."/>
            <person name="Shirasu K."/>
            <person name="Hoshino A."/>
            <person name="Arita M."/>
        </authorList>
    </citation>
    <scope>NUCLEOTIDE SEQUENCE</scope>
    <source>
        <strain evidence="2">Hamamatsu line</strain>
    </source>
</reference>
<feature type="transmembrane region" description="Helical" evidence="1">
    <location>
        <begin position="125"/>
        <end position="147"/>
    </location>
</feature>
<evidence type="ECO:0000313" key="3">
    <source>
        <dbReference type="Proteomes" id="UP001165190"/>
    </source>
</evidence>
<protein>
    <submittedName>
        <fullName evidence="2">Uncharacterized protein</fullName>
    </submittedName>
</protein>
<gene>
    <name evidence="2" type="ORF">HRI_003579100</name>
</gene>
<dbReference type="Pfam" id="PF05684">
    <property type="entry name" value="DUF819"/>
    <property type="match status" value="1"/>
</dbReference>
<feature type="transmembrane region" description="Helical" evidence="1">
    <location>
        <begin position="99"/>
        <end position="119"/>
    </location>
</feature>
<accession>A0A9W7IS57</accession>
<keyword evidence="1" id="KW-0472">Membrane</keyword>
<proteinExistence type="predicted"/>
<dbReference type="AlphaFoldDB" id="A0A9W7IS57"/>
<evidence type="ECO:0000256" key="1">
    <source>
        <dbReference type="SAM" id="Phobius"/>
    </source>
</evidence>
<evidence type="ECO:0000313" key="2">
    <source>
        <dbReference type="EMBL" id="GMI99098.1"/>
    </source>
</evidence>
<dbReference type="PANTHER" id="PTHR34289:SF3">
    <property type="entry name" value="PROTEIN, PUTATIVE (DUF819)-RELATED"/>
    <property type="match status" value="1"/>
</dbReference>
<dbReference type="EMBL" id="BSYR01000033">
    <property type="protein sequence ID" value="GMI99098.1"/>
    <property type="molecule type" value="Genomic_DNA"/>
</dbReference>
<dbReference type="Proteomes" id="UP001165190">
    <property type="component" value="Unassembled WGS sequence"/>
</dbReference>
<dbReference type="PANTHER" id="PTHR34289">
    <property type="entry name" value="PROTEIN, PUTATIVE (DUF819)-RELATED"/>
    <property type="match status" value="1"/>
</dbReference>
<keyword evidence="3" id="KW-1185">Reference proteome</keyword>
<keyword evidence="1" id="KW-1133">Transmembrane helix</keyword>
<dbReference type="OrthoDB" id="1740045at2759"/>
<organism evidence="2 3">
    <name type="scientific">Hibiscus trionum</name>
    <name type="common">Flower of an hour</name>
    <dbReference type="NCBI Taxonomy" id="183268"/>
    <lineage>
        <taxon>Eukaryota</taxon>
        <taxon>Viridiplantae</taxon>
        <taxon>Streptophyta</taxon>
        <taxon>Embryophyta</taxon>
        <taxon>Tracheophyta</taxon>
        <taxon>Spermatophyta</taxon>
        <taxon>Magnoliopsida</taxon>
        <taxon>eudicotyledons</taxon>
        <taxon>Gunneridae</taxon>
        <taxon>Pentapetalae</taxon>
        <taxon>rosids</taxon>
        <taxon>malvids</taxon>
        <taxon>Malvales</taxon>
        <taxon>Malvaceae</taxon>
        <taxon>Malvoideae</taxon>
        <taxon>Hibiscus</taxon>
    </lineage>
</organism>
<sequence length="158" mass="17564">MVATYSSLPLLAKSTITKEASFSQHSLSSTSRLLPLKRTQTFLSPKWLDQYPNSTRPFIAKSQLNLPLISPNDQWETWTALFATGAFSLWCEKTKVGSALSGVLVSTLIGLAASNLGIISFEAKAYSIELEFLLTPAVPLLLFRAYLRRVIEIINNIW</sequence>
<comment type="caution">
    <text evidence="2">The sequence shown here is derived from an EMBL/GenBank/DDBJ whole genome shotgun (WGS) entry which is preliminary data.</text>
</comment>
<name>A0A9W7IS57_HIBTR</name>
<dbReference type="InterPro" id="IPR008537">
    <property type="entry name" value="DUF819"/>
</dbReference>